<comment type="similarity">
    <text evidence="1">Belongs to the BCP1 family.</text>
</comment>
<dbReference type="Proteomes" id="UP000604825">
    <property type="component" value="Unassembled WGS sequence"/>
</dbReference>
<dbReference type="InterPro" id="IPR025602">
    <property type="entry name" value="BCP1_family"/>
</dbReference>
<feature type="region of interest" description="Disordered" evidence="2">
    <location>
        <begin position="1"/>
        <end position="34"/>
    </location>
</feature>
<protein>
    <submittedName>
        <fullName evidence="3">Uncharacterized protein</fullName>
    </submittedName>
</protein>
<reference evidence="3" key="1">
    <citation type="submission" date="2020-10" db="EMBL/GenBank/DDBJ databases">
        <authorList>
            <person name="Han B."/>
            <person name="Lu T."/>
            <person name="Zhao Q."/>
            <person name="Huang X."/>
            <person name="Zhao Y."/>
        </authorList>
    </citation>
    <scope>NUCLEOTIDE SEQUENCE</scope>
</reference>
<proteinExistence type="inferred from homology"/>
<accession>A0A811S1A7</accession>
<dbReference type="AlphaFoldDB" id="A0A811S1A7"/>
<sequence length="107" mass="12107">MASFEAAVGGVEEGGERKTPAEHKSKKSKDDDKPVIYPKLEDEIFHEVSKNAIQIFVLSSWSFTFPIRSEQSAQQEMKNYKEMGLVMAIKADAVPKFRKKLEDLVSE</sequence>
<comment type="caution">
    <text evidence="3">The sequence shown here is derived from an EMBL/GenBank/DDBJ whole genome shotgun (WGS) entry which is preliminary data.</text>
</comment>
<organism evidence="3 4">
    <name type="scientific">Miscanthus lutarioriparius</name>
    <dbReference type="NCBI Taxonomy" id="422564"/>
    <lineage>
        <taxon>Eukaryota</taxon>
        <taxon>Viridiplantae</taxon>
        <taxon>Streptophyta</taxon>
        <taxon>Embryophyta</taxon>
        <taxon>Tracheophyta</taxon>
        <taxon>Spermatophyta</taxon>
        <taxon>Magnoliopsida</taxon>
        <taxon>Liliopsida</taxon>
        <taxon>Poales</taxon>
        <taxon>Poaceae</taxon>
        <taxon>PACMAD clade</taxon>
        <taxon>Panicoideae</taxon>
        <taxon>Andropogonodae</taxon>
        <taxon>Andropogoneae</taxon>
        <taxon>Saccharinae</taxon>
        <taxon>Miscanthus</taxon>
    </lineage>
</organism>
<dbReference type="EMBL" id="CAJGYO010000017">
    <property type="protein sequence ID" value="CAD6335140.1"/>
    <property type="molecule type" value="Genomic_DNA"/>
</dbReference>
<feature type="compositionally biased region" description="Low complexity" evidence="2">
    <location>
        <begin position="1"/>
        <end position="10"/>
    </location>
</feature>
<feature type="compositionally biased region" description="Basic and acidic residues" evidence="2">
    <location>
        <begin position="14"/>
        <end position="34"/>
    </location>
</feature>
<dbReference type="PANTHER" id="PTHR13261:SF0">
    <property type="entry name" value="BRCA2 AND CDKN1A-INTERACTING PROTEIN"/>
    <property type="match status" value="1"/>
</dbReference>
<evidence type="ECO:0000313" key="4">
    <source>
        <dbReference type="Proteomes" id="UP000604825"/>
    </source>
</evidence>
<evidence type="ECO:0000313" key="3">
    <source>
        <dbReference type="EMBL" id="CAD6335140.1"/>
    </source>
</evidence>
<evidence type="ECO:0000256" key="1">
    <source>
        <dbReference type="ARBA" id="ARBA00006781"/>
    </source>
</evidence>
<evidence type="ECO:0000256" key="2">
    <source>
        <dbReference type="SAM" id="MobiDB-lite"/>
    </source>
</evidence>
<gene>
    <name evidence="3" type="ORF">NCGR_LOCUS59238</name>
</gene>
<dbReference type="OrthoDB" id="27543at2759"/>
<name>A0A811S1A7_9POAL</name>
<dbReference type="PANTHER" id="PTHR13261">
    <property type="entry name" value="BRCA2 AND CDKN1A INTERACTING PROTEIN"/>
    <property type="match status" value="1"/>
</dbReference>
<dbReference type="GO" id="GO:0005634">
    <property type="term" value="C:nucleus"/>
    <property type="evidence" value="ECO:0007669"/>
    <property type="project" value="TreeGrafter"/>
</dbReference>
<keyword evidence="4" id="KW-1185">Reference proteome</keyword>